<name>A0ABV6QHE1_9ACTN</name>
<evidence type="ECO:0000313" key="6">
    <source>
        <dbReference type="EMBL" id="MFC0623162.1"/>
    </source>
</evidence>
<dbReference type="SUPFAM" id="SSF47090">
    <property type="entry name" value="PGBD-like"/>
    <property type="match status" value="1"/>
</dbReference>
<keyword evidence="7" id="KW-1185">Reference proteome</keyword>
<dbReference type="RefSeq" id="WP_380043852.1">
    <property type="nucleotide sequence ID" value="NZ_JBHLTC010000002.1"/>
</dbReference>
<feature type="region of interest" description="Disordered" evidence="3">
    <location>
        <begin position="114"/>
        <end position="146"/>
    </location>
</feature>
<dbReference type="InterPro" id="IPR050465">
    <property type="entry name" value="UPF0194_transport"/>
</dbReference>
<comment type="subcellular location">
    <subcellularLocation>
        <location evidence="1">Cell envelope</location>
    </subcellularLocation>
</comment>
<dbReference type="InterPro" id="IPR036366">
    <property type="entry name" value="PGBDSf"/>
</dbReference>
<feature type="compositionally biased region" description="Pro residues" evidence="3">
    <location>
        <begin position="116"/>
        <end position="145"/>
    </location>
</feature>
<keyword evidence="2" id="KW-0175">Coiled coil</keyword>
<dbReference type="Pfam" id="PF01471">
    <property type="entry name" value="PG_binding_1"/>
    <property type="match status" value="1"/>
</dbReference>
<feature type="domain" description="Peptidoglycan binding-like" evidence="5">
    <location>
        <begin position="145"/>
        <end position="201"/>
    </location>
</feature>
<evidence type="ECO:0000256" key="4">
    <source>
        <dbReference type="SAM" id="SignalP"/>
    </source>
</evidence>
<evidence type="ECO:0000256" key="1">
    <source>
        <dbReference type="ARBA" id="ARBA00004196"/>
    </source>
</evidence>
<dbReference type="InterPro" id="IPR002477">
    <property type="entry name" value="Peptidoglycan-bd-like"/>
</dbReference>
<dbReference type="EMBL" id="JBHLTC010000002">
    <property type="protein sequence ID" value="MFC0623162.1"/>
    <property type="molecule type" value="Genomic_DNA"/>
</dbReference>
<evidence type="ECO:0000256" key="2">
    <source>
        <dbReference type="ARBA" id="ARBA00023054"/>
    </source>
</evidence>
<reference evidence="6 7" key="1">
    <citation type="submission" date="2024-09" db="EMBL/GenBank/DDBJ databases">
        <authorList>
            <person name="Sun Q."/>
            <person name="Mori K."/>
        </authorList>
    </citation>
    <scope>NUCLEOTIDE SEQUENCE [LARGE SCALE GENOMIC DNA]</scope>
    <source>
        <strain evidence="6 7">CGMCC 1.15906</strain>
    </source>
</reference>
<dbReference type="Proteomes" id="UP001589890">
    <property type="component" value="Unassembled WGS sequence"/>
</dbReference>
<comment type="caution">
    <text evidence="6">The sequence shown here is derived from an EMBL/GenBank/DDBJ whole genome shotgun (WGS) entry which is preliminary data.</text>
</comment>
<feature type="signal peptide" evidence="4">
    <location>
        <begin position="1"/>
        <end position="17"/>
    </location>
</feature>
<evidence type="ECO:0000256" key="3">
    <source>
        <dbReference type="SAM" id="MobiDB-lite"/>
    </source>
</evidence>
<gene>
    <name evidence="6" type="ORF">ACFFGN_03760</name>
</gene>
<proteinExistence type="predicted"/>
<organism evidence="6 7">
    <name type="scientific">Kribbella deserti</name>
    <dbReference type="NCBI Taxonomy" id="1926257"/>
    <lineage>
        <taxon>Bacteria</taxon>
        <taxon>Bacillati</taxon>
        <taxon>Actinomycetota</taxon>
        <taxon>Actinomycetes</taxon>
        <taxon>Propionibacteriales</taxon>
        <taxon>Kribbellaceae</taxon>
        <taxon>Kribbella</taxon>
    </lineage>
</organism>
<dbReference type="InterPro" id="IPR036365">
    <property type="entry name" value="PGBD-like_sf"/>
</dbReference>
<evidence type="ECO:0000259" key="5">
    <source>
        <dbReference type="Pfam" id="PF01471"/>
    </source>
</evidence>
<feature type="chain" id="PRO_5046870110" evidence="4">
    <location>
        <begin position="18"/>
        <end position="378"/>
    </location>
</feature>
<accession>A0ABV6QHE1</accession>
<keyword evidence="4" id="KW-0732">Signal</keyword>
<dbReference type="Gene3D" id="1.10.101.10">
    <property type="entry name" value="PGBD-like superfamily/PGBD"/>
    <property type="match status" value="1"/>
</dbReference>
<dbReference type="Gene3D" id="2.40.420.20">
    <property type="match status" value="1"/>
</dbReference>
<sequence>MKRLVLGVTAAAVLAAAGVAGFRLTEQPEVAAASDTPPPGETVMIKKTNLSQDVEVPGELGFGSARTVKSRLPGTITWLPKPGTTIRRGEVLFRVDNKPVILLYGGTPLFRTLGAVPPPKTPSKTPPGTPPATPPATPANTPPVSGPDVKVLKRNLAELGFLSAAKSDKFTSATGKAIKEWQQSLDLPATGTLDPATVVVLPGQIRVGQLKVSLGDPGQGEILGATSSAKVVTMPIDAAATYGVRAGLKVKLELPNGKRTTGEVLSVSTDAALPPGDGVSDAGKKPQVIATIALDNQSAASGIDSGPVTVTLPGAGRNGVLAVPVGALLALREGGYAVQVVEGTQIKLVAVKTGMFADDLVEITGKGLKAGQKVVTTS</sequence>
<protein>
    <submittedName>
        <fullName evidence="6">Peptidoglycan-binding protein</fullName>
    </submittedName>
</protein>
<evidence type="ECO:0000313" key="7">
    <source>
        <dbReference type="Proteomes" id="UP001589890"/>
    </source>
</evidence>
<dbReference type="PANTHER" id="PTHR32347">
    <property type="entry name" value="EFFLUX SYSTEM COMPONENT YKNX-RELATED"/>
    <property type="match status" value="1"/>
</dbReference>